<organism evidence="1">
    <name type="scientific">Cacopsylla melanoneura</name>
    <dbReference type="NCBI Taxonomy" id="428564"/>
    <lineage>
        <taxon>Eukaryota</taxon>
        <taxon>Metazoa</taxon>
        <taxon>Ecdysozoa</taxon>
        <taxon>Arthropoda</taxon>
        <taxon>Hexapoda</taxon>
        <taxon>Insecta</taxon>
        <taxon>Pterygota</taxon>
        <taxon>Neoptera</taxon>
        <taxon>Paraneoptera</taxon>
        <taxon>Hemiptera</taxon>
        <taxon>Sternorrhyncha</taxon>
        <taxon>Psylloidea</taxon>
        <taxon>Psyllidae</taxon>
        <taxon>Psyllinae</taxon>
        <taxon>Cacopsylla</taxon>
    </lineage>
</organism>
<name>A0A8D9FC28_9HEMI</name>
<dbReference type="EMBL" id="HBUF01635562">
    <property type="protein sequence ID" value="CAG6784034.1"/>
    <property type="molecule type" value="Transcribed_RNA"/>
</dbReference>
<accession>A0A8D9FC28</accession>
<protein>
    <submittedName>
        <fullName evidence="1">Uncharacterized protein</fullName>
    </submittedName>
</protein>
<reference evidence="1" key="1">
    <citation type="submission" date="2021-05" db="EMBL/GenBank/DDBJ databases">
        <authorList>
            <person name="Alioto T."/>
            <person name="Alioto T."/>
            <person name="Gomez Garrido J."/>
        </authorList>
    </citation>
    <scope>NUCLEOTIDE SEQUENCE</scope>
</reference>
<evidence type="ECO:0000313" key="1">
    <source>
        <dbReference type="EMBL" id="CAG6784034.1"/>
    </source>
</evidence>
<dbReference type="EMBL" id="HBUF01314554">
    <property type="protein sequence ID" value="CAG6693813.1"/>
    <property type="molecule type" value="Transcribed_RNA"/>
</dbReference>
<dbReference type="EMBL" id="HBUF01450882">
    <property type="protein sequence ID" value="CAG6743610.1"/>
    <property type="molecule type" value="Transcribed_RNA"/>
</dbReference>
<sequence length="105" mass="12261">MIRIAYDYLLTSDNVYTFNNISTTTNLEIKKHNMKTIFKSYSNLRSVQSPQCCINKNFLLCKPKTYSSEKLLIACLISRVVFGYWFQPQTKKITRLTHSNLDVLV</sequence>
<proteinExistence type="predicted"/>
<dbReference type="AlphaFoldDB" id="A0A8D9FC28"/>